<dbReference type="GO" id="GO:0046872">
    <property type="term" value="F:metal ion binding"/>
    <property type="evidence" value="ECO:0007669"/>
    <property type="project" value="UniProtKB-UniRule"/>
</dbReference>
<dbReference type="PROSITE" id="PS51365">
    <property type="entry name" value="RENAL_DIPEPTIDASE_2"/>
    <property type="match status" value="1"/>
</dbReference>
<organism evidence="2 3">
    <name type="scientific">Wolfiporia cocos (strain MD-104)</name>
    <name type="common">Brown rot fungus</name>
    <dbReference type="NCBI Taxonomy" id="742152"/>
    <lineage>
        <taxon>Eukaryota</taxon>
        <taxon>Fungi</taxon>
        <taxon>Dikarya</taxon>
        <taxon>Basidiomycota</taxon>
        <taxon>Agaricomycotina</taxon>
        <taxon>Agaricomycetes</taxon>
        <taxon>Polyporales</taxon>
        <taxon>Phaeolaceae</taxon>
        <taxon>Wolfiporia</taxon>
    </lineage>
</organism>
<dbReference type="OrthoDB" id="445695at2759"/>
<keyword evidence="1" id="KW-0224">Dipeptidase</keyword>
<keyword evidence="1" id="KW-0378">Hydrolase</keyword>
<keyword evidence="1" id="KW-0862">Zinc</keyword>
<name>A0A2H3JU97_WOLCO</name>
<keyword evidence="1" id="KW-0479">Metal-binding</keyword>
<dbReference type="InterPro" id="IPR032466">
    <property type="entry name" value="Metal_Hydrolase"/>
</dbReference>
<dbReference type="GO" id="GO:0070573">
    <property type="term" value="F:metallodipeptidase activity"/>
    <property type="evidence" value="ECO:0007669"/>
    <property type="project" value="InterPro"/>
</dbReference>
<dbReference type="PANTHER" id="PTHR10443:SF12">
    <property type="entry name" value="DIPEPTIDASE"/>
    <property type="match status" value="1"/>
</dbReference>
<gene>
    <name evidence="2" type="ORF">WOLCODRAFT_76166</name>
</gene>
<evidence type="ECO:0000256" key="1">
    <source>
        <dbReference type="RuleBase" id="RU341113"/>
    </source>
</evidence>
<comment type="catalytic activity">
    <reaction evidence="1">
        <text>an L-aminoacyl-L-amino acid + H2O = 2 an L-alpha-amino acid</text>
        <dbReference type="Rhea" id="RHEA:48940"/>
        <dbReference type="ChEBI" id="CHEBI:15377"/>
        <dbReference type="ChEBI" id="CHEBI:59869"/>
        <dbReference type="ChEBI" id="CHEBI:77460"/>
        <dbReference type="EC" id="3.4.13.19"/>
    </reaction>
</comment>
<comment type="similarity">
    <text evidence="1">Belongs to the metallo-dependent hydrolases superfamily. Peptidase M19 family.</text>
</comment>
<keyword evidence="1" id="KW-0482">Metalloprotease</keyword>
<dbReference type="Pfam" id="PF01244">
    <property type="entry name" value="Peptidase_M19"/>
    <property type="match status" value="1"/>
</dbReference>
<keyword evidence="3" id="KW-1185">Reference proteome</keyword>
<comment type="cofactor">
    <cofactor evidence="1">
        <name>Zn(2+)</name>
        <dbReference type="ChEBI" id="CHEBI:29105"/>
    </cofactor>
</comment>
<reference evidence="2 3" key="1">
    <citation type="journal article" date="2012" name="Science">
        <title>The Paleozoic origin of enzymatic lignin decomposition reconstructed from 31 fungal genomes.</title>
        <authorList>
            <person name="Floudas D."/>
            <person name="Binder M."/>
            <person name="Riley R."/>
            <person name="Barry K."/>
            <person name="Blanchette R.A."/>
            <person name="Henrissat B."/>
            <person name="Martinez A.T."/>
            <person name="Otillar R."/>
            <person name="Spatafora J.W."/>
            <person name="Yadav J.S."/>
            <person name="Aerts A."/>
            <person name="Benoit I."/>
            <person name="Boyd A."/>
            <person name="Carlson A."/>
            <person name="Copeland A."/>
            <person name="Coutinho P.M."/>
            <person name="de Vries R.P."/>
            <person name="Ferreira P."/>
            <person name="Findley K."/>
            <person name="Foster B."/>
            <person name="Gaskell J."/>
            <person name="Glotzer D."/>
            <person name="Gorecki P."/>
            <person name="Heitman J."/>
            <person name="Hesse C."/>
            <person name="Hori C."/>
            <person name="Igarashi K."/>
            <person name="Jurgens J.A."/>
            <person name="Kallen N."/>
            <person name="Kersten P."/>
            <person name="Kohler A."/>
            <person name="Kuees U."/>
            <person name="Kumar T.K.A."/>
            <person name="Kuo A."/>
            <person name="LaButti K."/>
            <person name="Larrondo L.F."/>
            <person name="Lindquist E."/>
            <person name="Ling A."/>
            <person name="Lombard V."/>
            <person name="Lucas S."/>
            <person name="Lundell T."/>
            <person name="Martin R."/>
            <person name="McLaughlin D.J."/>
            <person name="Morgenstern I."/>
            <person name="Morin E."/>
            <person name="Murat C."/>
            <person name="Nagy L.G."/>
            <person name="Nolan M."/>
            <person name="Ohm R.A."/>
            <person name="Patyshakuliyeva A."/>
            <person name="Rokas A."/>
            <person name="Ruiz-Duenas F.J."/>
            <person name="Sabat G."/>
            <person name="Salamov A."/>
            <person name="Samejima M."/>
            <person name="Schmutz J."/>
            <person name="Slot J.C."/>
            <person name="St John F."/>
            <person name="Stenlid J."/>
            <person name="Sun H."/>
            <person name="Sun S."/>
            <person name="Syed K."/>
            <person name="Tsang A."/>
            <person name="Wiebenga A."/>
            <person name="Young D."/>
            <person name="Pisabarro A."/>
            <person name="Eastwood D.C."/>
            <person name="Martin F."/>
            <person name="Cullen D."/>
            <person name="Grigoriev I.V."/>
            <person name="Hibbett D.S."/>
        </authorList>
    </citation>
    <scope>NUCLEOTIDE SEQUENCE [LARGE SCALE GENOMIC DNA]</scope>
    <source>
        <strain evidence="2 3">MD-104</strain>
    </source>
</reference>
<dbReference type="InterPro" id="IPR008257">
    <property type="entry name" value="Pept_M19"/>
</dbReference>
<dbReference type="EMBL" id="KB468146">
    <property type="protein sequence ID" value="PCH43543.1"/>
    <property type="molecule type" value="Genomic_DNA"/>
</dbReference>
<sequence>MLFLWEKIGHYAGALPKDPQQAARRVLEAAPVIDGHIDLPEFARMTYGNNVSDFDLYTPTPGHVDIPRLRKGQVGGFFWSVYTACPAHAGLDEGEDFLNATWRVRDTLEQIDVSKLLIKKYSEVFELVYTSEDVKNAISRGKIASLLGAEGAHQLGNSLAVLRQYYELGVRYVTLTHMCHNAFADSGGYLEPLAPKWGGLSPLGEALIGEMNRIGMLVDLSHTSDDTARQALKLTKAPVIWSHSSARAVHNVARNVPDDILEMIGTTDGKVDAVVMVNFAPQFVADEGNATLYAVADHIDHIGNVAGRAHVGLGSDYDGIATVPQGLEDVSKYPDLIAEMYRRGWNRFELAGLTGRNFLRVMAGAERAAADLQAHGMPPALDVYDKRTDLPKRSDL</sequence>
<dbReference type="Gene3D" id="3.20.20.140">
    <property type="entry name" value="Metal-dependent hydrolases"/>
    <property type="match status" value="1"/>
</dbReference>
<dbReference type="PANTHER" id="PTHR10443">
    <property type="entry name" value="MICROSOMAL DIPEPTIDASE"/>
    <property type="match status" value="1"/>
</dbReference>
<keyword evidence="1" id="KW-0645">Protease</keyword>
<dbReference type="STRING" id="742152.A0A2H3JU97"/>
<dbReference type="SUPFAM" id="SSF51556">
    <property type="entry name" value="Metallo-dependent hydrolases"/>
    <property type="match status" value="1"/>
</dbReference>
<dbReference type="CDD" id="cd01301">
    <property type="entry name" value="rDP_like"/>
    <property type="match status" value="1"/>
</dbReference>
<proteinExistence type="inferred from homology"/>
<dbReference type="GO" id="GO:0006508">
    <property type="term" value="P:proteolysis"/>
    <property type="evidence" value="ECO:0007669"/>
    <property type="project" value="UniProtKB-KW"/>
</dbReference>
<accession>A0A2H3JU97</accession>
<dbReference type="OMA" id="CDHPRNI"/>
<evidence type="ECO:0000313" key="2">
    <source>
        <dbReference type="EMBL" id="PCH43543.1"/>
    </source>
</evidence>
<dbReference type="EC" id="3.4.13.19" evidence="1"/>
<protein>
    <recommendedName>
        <fullName evidence="1">Dipeptidase</fullName>
        <ecNumber evidence="1">3.4.13.19</ecNumber>
    </recommendedName>
</protein>
<dbReference type="AlphaFoldDB" id="A0A2H3JU97"/>
<dbReference type="Proteomes" id="UP000218811">
    <property type="component" value="Unassembled WGS sequence"/>
</dbReference>
<evidence type="ECO:0000313" key="3">
    <source>
        <dbReference type="Proteomes" id="UP000218811"/>
    </source>
</evidence>